<dbReference type="OrthoDB" id="9782395at2"/>
<dbReference type="InterPro" id="IPR014729">
    <property type="entry name" value="Rossmann-like_a/b/a_fold"/>
</dbReference>
<dbReference type="Pfam" id="PF02698">
    <property type="entry name" value="DUF218"/>
    <property type="match status" value="1"/>
</dbReference>
<dbReference type="InterPro" id="IPR003848">
    <property type="entry name" value="DUF218"/>
</dbReference>
<gene>
    <name evidence="3" type="ORF">FC46_GL000875</name>
</gene>
<protein>
    <recommendedName>
        <fullName evidence="2">DUF218 domain-containing protein</fullName>
    </recommendedName>
</protein>
<feature type="domain" description="DUF218" evidence="2">
    <location>
        <begin position="176"/>
        <end position="313"/>
    </location>
</feature>
<feature type="transmembrane region" description="Helical" evidence="1">
    <location>
        <begin position="327"/>
        <end position="348"/>
    </location>
</feature>
<feature type="transmembrane region" description="Helical" evidence="1">
    <location>
        <begin position="139"/>
        <end position="160"/>
    </location>
</feature>
<keyword evidence="1" id="KW-1133">Transmembrane helix</keyword>
<keyword evidence="4" id="KW-1185">Reference proteome</keyword>
<proteinExistence type="predicted"/>
<keyword evidence="1" id="KW-0812">Transmembrane</keyword>
<dbReference type="CDD" id="cd06259">
    <property type="entry name" value="YdcF-like"/>
    <property type="match status" value="1"/>
</dbReference>
<dbReference type="RefSeq" id="WP_057799320.1">
    <property type="nucleotide sequence ID" value="NZ_AZFM01000025.1"/>
</dbReference>
<organism evidence="3 4">
    <name type="scientific">Lactobacillus kalixensis DSM 16043</name>
    <dbReference type="NCBI Taxonomy" id="1423763"/>
    <lineage>
        <taxon>Bacteria</taxon>
        <taxon>Bacillati</taxon>
        <taxon>Bacillota</taxon>
        <taxon>Bacilli</taxon>
        <taxon>Lactobacillales</taxon>
        <taxon>Lactobacillaceae</taxon>
        <taxon>Lactobacillus</taxon>
    </lineage>
</organism>
<reference evidence="3 4" key="1">
    <citation type="journal article" date="2015" name="Genome Announc.">
        <title>Expanding the biotechnology potential of lactobacilli through comparative genomics of 213 strains and associated genera.</title>
        <authorList>
            <person name="Sun Z."/>
            <person name="Harris H.M."/>
            <person name="McCann A."/>
            <person name="Guo C."/>
            <person name="Argimon S."/>
            <person name="Zhang W."/>
            <person name="Yang X."/>
            <person name="Jeffery I.B."/>
            <person name="Cooney J.C."/>
            <person name="Kagawa T.F."/>
            <person name="Liu W."/>
            <person name="Song Y."/>
            <person name="Salvetti E."/>
            <person name="Wrobel A."/>
            <person name="Rasinkangas P."/>
            <person name="Parkhill J."/>
            <person name="Rea M.C."/>
            <person name="O'Sullivan O."/>
            <person name="Ritari J."/>
            <person name="Douillard F.P."/>
            <person name="Paul Ross R."/>
            <person name="Yang R."/>
            <person name="Briner A.E."/>
            <person name="Felis G.E."/>
            <person name="de Vos W.M."/>
            <person name="Barrangou R."/>
            <person name="Klaenhammer T.R."/>
            <person name="Caufield P.W."/>
            <person name="Cui Y."/>
            <person name="Zhang H."/>
            <person name="O'Toole P.W."/>
        </authorList>
    </citation>
    <scope>NUCLEOTIDE SEQUENCE [LARGE SCALE GENOMIC DNA]</scope>
    <source>
        <strain evidence="3 4">DSM 16043</strain>
    </source>
</reference>
<accession>A0A0R1U7W4</accession>
<dbReference type="EMBL" id="AZFM01000025">
    <property type="protein sequence ID" value="KRL89319.1"/>
    <property type="molecule type" value="Genomic_DNA"/>
</dbReference>
<evidence type="ECO:0000313" key="3">
    <source>
        <dbReference type="EMBL" id="KRL89319.1"/>
    </source>
</evidence>
<dbReference type="AlphaFoldDB" id="A0A0R1U7W4"/>
<dbReference type="GO" id="GO:0005886">
    <property type="term" value="C:plasma membrane"/>
    <property type="evidence" value="ECO:0007669"/>
    <property type="project" value="TreeGrafter"/>
</dbReference>
<evidence type="ECO:0000256" key="1">
    <source>
        <dbReference type="SAM" id="Phobius"/>
    </source>
</evidence>
<comment type="caution">
    <text evidence="3">The sequence shown here is derived from an EMBL/GenBank/DDBJ whole genome shotgun (WGS) entry which is preliminary data.</text>
</comment>
<feature type="transmembrane region" description="Helical" evidence="1">
    <location>
        <begin position="105"/>
        <end position="127"/>
    </location>
</feature>
<keyword evidence="1" id="KW-0472">Membrane</keyword>
<dbReference type="Gene3D" id="3.40.50.620">
    <property type="entry name" value="HUPs"/>
    <property type="match status" value="1"/>
</dbReference>
<evidence type="ECO:0000259" key="2">
    <source>
        <dbReference type="Pfam" id="PF02698"/>
    </source>
</evidence>
<name>A0A0R1U7W4_9LACO</name>
<dbReference type="PANTHER" id="PTHR30336">
    <property type="entry name" value="INNER MEMBRANE PROTEIN, PROBABLE PERMEASE"/>
    <property type="match status" value="1"/>
</dbReference>
<sequence length="350" mass="40037">MLTVFYWFLALFLINLGIFIFVLTHERRSMWAGFTLTSTLTFLAFLAIDVIILADTAFPHLHDRISSFLIATAVGIALLIFAFIILLIAMFIYDGIKILIKEGTRWTNFLSLGMAFVIVFLIFGYPLFGRFTSEAWFRFIYLFITLSIFYIIFILVMYTLTSWLNLINIHQKPLNYVIVLGAGLIGKKVTPLLASRIDRGIEIYHRNPGSKLIMSGGQGPDEEIPESHAMAAHAESRGVPKEDIIIEDKSKNTNENLKFSHKLMKKNSTFCIVTNSYHVYRALVLAKRQGLKCVGYGAKTKWYFTLNAFVREFIAYLVITKRLQIRVISSLAFFTLLLAGMYYLSIFLHL</sequence>
<feature type="transmembrane region" description="Helical" evidence="1">
    <location>
        <begin position="6"/>
        <end position="24"/>
    </location>
</feature>
<dbReference type="InterPro" id="IPR051599">
    <property type="entry name" value="Cell_Envelope_Assoc"/>
</dbReference>
<dbReference type="Proteomes" id="UP000051036">
    <property type="component" value="Unassembled WGS sequence"/>
</dbReference>
<feature type="transmembrane region" description="Helical" evidence="1">
    <location>
        <begin position="65"/>
        <end position="93"/>
    </location>
</feature>
<feature type="transmembrane region" description="Helical" evidence="1">
    <location>
        <begin position="31"/>
        <end position="53"/>
    </location>
</feature>
<dbReference type="PATRIC" id="fig|1423763.3.peg.887"/>
<dbReference type="GO" id="GO:0043164">
    <property type="term" value="P:Gram-negative-bacterium-type cell wall biogenesis"/>
    <property type="evidence" value="ECO:0007669"/>
    <property type="project" value="TreeGrafter"/>
</dbReference>
<dbReference type="PANTHER" id="PTHR30336:SF4">
    <property type="entry name" value="ENVELOPE BIOGENESIS FACTOR ELYC"/>
    <property type="match status" value="1"/>
</dbReference>
<dbReference type="GO" id="GO:0000270">
    <property type="term" value="P:peptidoglycan metabolic process"/>
    <property type="evidence" value="ECO:0007669"/>
    <property type="project" value="TreeGrafter"/>
</dbReference>
<evidence type="ECO:0000313" key="4">
    <source>
        <dbReference type="Proteomes" id="UP000051036"/>
    </source>
</evidence>